<dbReference type="OrthoDB" id="8603349at2"/>
<keyword evidence="1" id="KW-0732">Signal</keyword>
<name>G4CKX4_9NEIS</name>
<dbReference type="HOGENOM" id="CLU_1904502_0_0_4"/>
<dbReference type="PATRIC" id="fig|1032488.3.peg.2138"/>
<dbReference type="PROSITE" id="PS51257">
    <property type="entry name" value="PROKAR_LIPOPROTEIN"/>
    <property type="match status" value="1"/>
</dbReference>
<dbReference type="AlphaFoldDB" id="G4CKX4"/>
<accession>G4CKX4</accession>
<dbReference type="Proteomes" id="UP000003019">
    <property type="component" value="Unassembled WGS sequence"/>
</dbReference>
<organism evidence="2 3">
    <name type="scientific">Neisseria shayeganii 871</name>
    <dbReference type="NCBI Taxonomy" id="1032488"/>
    <lineage>
        <taxon>Bacteria</taxon>
        <taxon>Pseudomonadati</taxon>
        <taxon>Pseudomonadota</taxon>
        <taxon>Betaproteobacteria</taxon>
        <taxon>Neisseriales</taxon>
        <taxon>Neisseriaceae</taxon>
        <taxon>Neisseria</taxon>
    </lineage>
</organism>
<evidence type="ECO:0008006" key="4">
    <source>
        <dbReference type="Google" id="ProtNLM"/>
    </source>
</evidence>
<protein>
    <recommendedName>
        <fullName evidence="4">EF-hand domain-containing protein</fullName>
    </recommendedName>
</protein>
<reference evidence="2 3" key="1">
    <citation type="submission" date="2011-05" db="EMBL/GenBank/DDBJ databases">
        <authorList>
            <person name="Muzny D."/>
            <person name="Qin X."/>
            <person name="Deng J."/>
            <person name="Jiang H."/>
            <person name="Liu Y."/>
            <person name="Qu J."/>
            <person name="Song X.-Z."/>
            <person name="Zhang L."/>
            <person name="Thornton R."/>
            <person name="Coyle M."/>
            <person name="Francisco L."/>
            <person name="Jackson L."/>
            <person name="Javaid M."/>
            <person name="Korchina V."/>
            <person name="Kovar C."/>
            <person name="Mata R."/>
            <person name="Mathew T."/>
            <person name="Ngo R."/>
            <person name="Nguyen L."/>
            <person name="Nguyen N."/>
            <person name="Okwuonu G."/>
            <person name="Ongeri F."/>
            <person name="Pham C."/>
            <person name="Simmons D."/>
            <person name="Wilczek-Boney K."/>
            <person name="Hale W."/>
            <person name="Jakkamsetti A."/>
            <person name="Pham P."/>
            <person name="Ruth R."/>
            <person name="San Lucas F."/>
            <person name="Warren J."/>
            <person name="Zhang J."/>
            <person name="Zhao Z."/>
            <person name="Zhou C."/>
            <person name="Zhu D."/>
            <person name="Lee S."/>
            <person name="Bess C."/>
            <person name="Blankenburg K."/>
            <person name="Forbes L."/>
            <person name="Fu Q."/>
            <person name="Gubbala S."/>
            <person name="Hirani K."/>
            <person name="Jayaseelan J.C."/>
            <person name="Lara F."/>
            <person name="Munidasa M."/>
            <person name="Palculict T."/>
            <person name="Patil S."/>
            <person name="Pu L.-L."/>
            <person name="Saada N."/>
            <person name="Tang L."/>
            <person name="Weissenberger G."/>
            <person name="Zhu Y."/>
            <person name="Hemphill L."/>
            <person name="Shang Y."/>
            <person name="Youmans B."/>
            <person name="Ayvaz T."/>
            <person name="Ross M."/>
            <person name="Santibanez J."/>
            <person name="Aqrawi P."/>
            <person name="Gross S."/>
            <person name="Joshi V."/>
            <person name="Fowler G."/>
            <person name="Nazareth L."/>
            <person name="Reid J."/>
            <person name="Worley K."/>
            <person name="Petrosino J."/>
            <person name="Highlander S."/>
            <person name="Gibbs R."/>
        </authorList>
    </citation>
    <scope>NUCLEOTIDE SEQUENCE [LARGE SCALE GENOMIC DNA]</scope>
    <source>
        <strain evidence="2 3">871</strain>
    </source>
</reference>
<feature type="chain" id="PRO_5003461986" description="EF-hand domain-containing protein" evidence="1">
    <location>
        <begin position="26"/>
        <end position="133"/>
    </location>
</feature>
<keyword evidence="3" id="KW-1185">Reference proteome</keyword>
<evidence type="ECO:0000256" key="1">
    <source>
        <dbReference type="SAM" id="SignalP"/>
    </source>
</evidence>
<dbReference type="EMBL" id="AGAY01000075">
    <property type="protein sequence ID" value="EGY51539.1"/>
    <property type="molecule type" value="Genomic_DNA"/>
</dbReference>
<evidence type="ECO:0000313" key="3">
    <source>
        <dbReference type="Proteomes" id="UP000003019"/>
    </source>
</evidence>
<gene>
    <name evidence="2" type="ORF">HMPREF9371_2265</name>
</gene>
<evidence type="ECO:0000313" key="2">
    <source>
        <dbReference type="EMBL" id="EGY51539.1"/>
    </source>
</evidence>
<feature type="signal peptide" evidence="1">
    <location>
        <begin position="1"/>
        <end position="25"/>
    </location>
</feature>
<comment type="caution">
    <text evidence="2">The sequence shown here is derived from an EMBL/GenBank/DDBJ whole genome shotgun (WGS) entry which is preliminary data.</text>
</comment>
<dbReference type="STRING" id="1032488.HMPREF9371_2265"/>
<sequence length="133" mass="15405">MNRKLKTWQGGWAALLLNVPLLAQACVLPAPHDWFFSHLDRDRNGITLHEWQHHGLKAGADYTRDWRAAAIDAHASIVRYADTLFVLNFQPGSRSDFRRLDRNRNGRLERDEQDWFALIRYGLNGPCQKGQQP</sequence>
<dbReference type="RefSeq" id="WP_009119950.1">
    <property type="nucleotide sequence ID" value="NZ_JH164926.1"/>
</dbReference>
<proteinExistence type="predicted"/>